<dbReference type="EMBL" id="CAJNNV010023805">
    <property type="protein sequence ID" value="CAE8608763.1"/>
    <property type="molecule type" value="Genomic_DNA"/>
</dbReference>
<reference evidence="3" key="1">
    <citation type="submission" date="2021-02" db="EMBL/GenBank/DDBJ databases">
        <authorList>
            <person name="Dougan E. K."/>
            <person name="Rhodes N."/>
            <person name="Thang M."/>
            <person name="Chan C."/>
        </authorList>
    </citation>
    <scope>NUCLEOTIDE SEQUENCE</scope>
</reference>
<dbReference type="AlphaFoldDB" id="A0A813FEA7"/>
<dbReference type="InterPro" id="IPR007867">
    <property type="entry name" value="GMC_OxRtase_C"/>
</dbReference>
<evidence type="ECO:0000313" key="3">
    <source>
        <dbReference type="EMBL" id="CAE8608763.1"/>
    </source>
</evidence>
<proteinExistence type="predicted"/>
<dbReference type="PANTHER" id="PTHR11552:SF147">
    <property type="entry name" value="CHOLINE DEHYDROGENASE, MITOCHONDRIAL"/>
    <property type="match status" value="1"/>
</dbReference>
<organism evidence="3 4">
    <name type="scientific">Polarella glacialis</name>
    <name type="common">Dinoflagellate</name>
    <dbReference type="NCBI Taxonomy" id="89957"/>
    <lineage>
        <taxon>Eukaryota</taxon>
        <taxon>Sar</taxon>
        <taxon>Alveolata</taxon>
        <taxon>Dinophyceae</taxon>
        <taxon>Suessiales</taxon>
        <taxon>Suessiaceae</taxon>
        <taxon>Polarella</taxon>
    </lineage>
</organism>
<feature type="compositionally biased region" description="Low complexity" evidence="1">
    <location>
        <begin position="124"/>
        <end position="142"/>
    </location>
</feature>
<dbReference type="PANTHER" id="PTHR11552">
    <property type="entry name" value="GLUCOSE-METHANOL-CHOLINE GMC OXIDOREDUCTASE"/>
    <property type="match status" value="1"/>
</dbReference>
<gene>
    <name evidence="3" type="ORF">PGLA1383_LOCUS26605</name>
</gene>
<keyword evidence="4" id="KW-1185">Reference proteome</keyword>
<dbReference type="GO" id="GO:0050660">
    <property type="term" value="F:flavin adenine dinucleotide binding"/>
    <property type="evidence" value="ECO:0007669"/>
    <property type="project" value="InterPro"/>
</dbReference>
<dbReference type="GO" id="GO:0016614">
    <property type="term" value="F:oxidoreductase activity, acting on CH-OH group of donors"/>
    <property type="evidence" value="ECO:0007669"/>
    <property type="project" value="InterPro"/>
</dbReference>
<comment type="caution">
    <text evidence="3">The sequence shown here is derived from an EMBL/GenBank/DDBJ whole genome shotgun (WGS) entry which is preliminary data.</text>
</comment>
<evidence type="ECO:0000313" key="4">
    <source>
        <dbReference type="Proteomes" id="UP000654075"/>
    </source>
</evidence>
<dbReference type="InterPro" id="IPR012132">
    <property type="entry name" value="GMC_OxRdtase"/>
</dbReference>
<feature type="domain" description="Glucose-methanol-choline oxidoreductase C-terminal" evidence="2">
    <location>
        <begin position="9"/>
        <end position="77"/>
    </location>
</feature>
<accession>A0A813FEA7</accession>
<feature type="region of interest" description="Disordered" evidence="1">
    <location>
        <begin position="124"/>
        <end position="145"/>
    </location>
</feature>
<dbReference type="Proteomes" id="UP000654075">
    <property type="component" value="Unassembled WGS sequence"/>
</dbReference>
<evidence type="ECO:0000259" key="2">
    <source>
        <dbReference type="Pfam" id="PF05199"/>
    </source>
</evidence>
<dbReference type="OrthoDB" id="269227at2759"/>
<name>A0A813FEA7_POLGL</name>
<dbReference type="Gene3D" id="3.30.560.10">
    <property type="entry name" value="Glucose Oxidase, domain 3"/>
    <property type="match status" value="1"/>
</dbReference>
<protein>
    <recommendedName>
        <fullName evidence="2">Glucose-methanol-choline oxidoreductase C-terminal domain-containing protein</fullName>
    </recommendedName>
</protein>
<evidence type="ECO:0000256" key="1">
    <source>
        <dbReference type="SAM" id="MobiDB-lite"/>
    </source>
</evidence>
<dbReference type="Pfam" id="PF05199">
    <property type="entry name" value="GMC_oxred_C"/>
    <property type="match status" value="1"/>
</dbReference>
<feature type="non-terminal residue" evidence="3">
    <location>
        <position position="418"/>
    </location>
</feature>
<sequence length="418" mass="45178">MILPTLILPRSSGSISLRSADPGKRDYPVIQPSYLTDPVDMAILTEGYRLVERVVASPPLAEVCAGIHPDSMIPHALGSDEYVKEHIRKGLSGLRVADASIMPKATGTGTWFINSSAVLRSPISRTAASRTGSGSSAKQSQKSVDDCKKQADCATRITPWDEAQTAPDPVPFRTQRTKQDAAHKRWIIARAQWEVARSWDMLTLAGLRISFIGFACQKVEAVMRYCDGDSLKPMLMLRLCAFRVLSILPGAALAFSGTSFPRSTWRTWRSDFVKPVLDSDPQADAARLALMRMAAHRTHGSFVAFNFQLADCAQLPGRGLPVPVARSSGLGLVLVLFVKSVWDAASGCHRWCYSLRPDYHIVLFSVVGQFAIVLAGRCTGRPGPQSSTSFFRGCGCIPAADAAESLRSRAAAASSAPG</sequence>
<dbReference type="SUPFAM" id="SSF54373">
    <property type="entry name" value="FAD-linked reductases, C-terminal domain"/>
    <property type="match status" value="1"/>
</dbReference>